<name>A0AAW0HCZ1_MYOGA</name>
<dbReference type="Gene3D" id="3.30.390.110">
    <property type="match status" value="1"/>
</dbReference>
<organism evidence="2 3">
    <name type="scientific">Myodes glareolus</name>
    <name type="common">Bank vole</name>
    <name type="synonym">Clethrionomys glareolus</name>
    <dbReference type="NCBI Taxonomy" id="447135"/>
    <lineage>
        <taxon>Eukaryota</taxon>
        <taxon>Metazoa</taxon>
        <taxon>Chordata</taxon>
        <taxon>Craniata</taxon>
        <taxon>Vertebrata</taxon>
        <taxon>Euteleostomi</taxon>
        <taxon>Mammalia</taxon>
        <taxon>Eutheria</taxon>
        <taxon>Euarchontoglires</taxon>
        <taxon>Glires</taxon>
        <taxon>Rodentia</taxon>
        <taxon>Myomorpha</taxon>
        <taxon>Muroidea</taxon>
        <taxon>Cricetidae</taxon>
        <taxon>Arvicolinae</taxon>
        <taxon>Myodes</taxon>
    </lineage>
</organism>
<evidence type="ECO:0000313" key="3">
    <source>
        <dbReference type="Proteomes" id="UP001488838"/>
    </source>
</evidence>
<protein>
    <submittedName>
        <fullName evidence="2">Uncharacterized protein</fullName>
    </submittedName>
</protein>
<dbReference type="Proteomes" id="UP001488838">
    <property type="component" value="Unassembled WGS sequence"/>
</dbReference>
<evidence type="ECO:0000256" key="1">
    <source>
        <dbReference type="SAM" id="MobiDB-lite"/>
    </source>
</evidence>
<gene>
    <name evidence="2" type="ORF">U0070_010761</name>
</gene>
<proteinExistence type="predicted"/>
<feature type="compositionally biased region" description="Basic residues" evidence="1">
    <location>
        <begin position="30"/>
        <end position="51"/>
    </location>
</feature>
<dbReference type="AlphaFoldDB" id="A0AAW0HCZ1"/>
<keyword evidence="3" id="KW-1185">Reference proteome</keyword>
<feature type="region of interest" description="Disordered" evidence="1">
    <location>
        <begin position="27"/>
        <end position="55"/>
    </location>
</feature>
<reference evidence="2 3" key="1">
    <citation type="journal article" date="2023" name="bioRxiv">
        <title>Conserved and derived expression patterns and positive selection on dental genes reveal complex evolutionary context of ever-growing rodent molars.</title>
        <authorList>
            <person name="Calamari Z.T."/>
            <person name="Song A."/>
            <person name="Cohen E."/>
            <person name="Akter M."/>
            <person name="Roy R.D."/>
            <person name="Hallikas O."/>
            <person name="Christensen M.M."/>
            <person name="Li P."/>
            <person name="Marangoni P."/>
            <person name="Jernvall J."/>
            <person name="Klein O.D."/>
        </authorList>
    </citation>
    <scope>NUCLEOTIDE SEQUENCE [LARGE SCALE GENOMIC DNA]</scope>
    <source>
        <strain evidence="2">V071</strain>
    </source>
</reference>
<feature type="region of interest" description="Disordered" evidence="1">
    <location>
        <begin position="220"/>
        <end position="239"/>
    </location>
</feature>
<sequence length="239" mass="26694">MEMNGKEQGEAGVLCHSAFTRRVGPALKHPAQKHPAQKHRAPKHPAPKHPAPKQAKAQWSVLRRHRERGLGHVGASALGHSKQLQFPDPEAYADLQHHQSSYLKAHDSFRYNGLIHQKTMGEESAAQRKPATSYMRPTINRNARATLSKIRHVICKNQNRPALCLAVVCKASAVLPSRKPVLLREEAQQELAALDDPPARPLDMLSLEARVAHELQRWLQTQPHPQPAQGRKGVIPPMF</sequence>
<accession>A0AAW0HCZ1</accession>
<dbReference type="EMBL" id="JBBHLL010000593">
    <property type="protein sequence ID" value="KAK7799754.1"/>
    <property type="molecule type" value="Genomic_DNA"/>
</dbReference>
<evidence type="ECO:0000313" key="2">
    <source>
        <dbReference type="EMBL" id="KAK7799754.1"/>
    </source>
</evidence>
<comment type="caution">
    <text evidence="2">The sequence shown here is derived from an EMBL/GenBank/DDBJ whole genome shotgun (WGS) entry which is preliminary data.</text>
</comment>